<dbReference type="EMBL" id="LAZR01014810">
    <property type="protein sequence ID" value="KKM15852.1"/>
    <property type="molecule type" value="Genomic_DNA"/>
</dbReference>
<comment type="caution">
    <text evidence="1">The sequence shown here is derived from an EMBL/GenBank/DDBJ whole genome shotgun (WGS) entry which is preliminary data.</text>
</comment>
<gene>
    <name evidence="1" type="ORF">LCGC14_1691930</name>
</gene>
<dbReference type="AlphaFoldDB" id="A0A0F9HL00"/>
<proteinExistence type="predicted"/>
<protein>
    <submittedName>
        <fullName evidence="1">Uncharacterized protein</fullName>
    </submittedName>
</protein>
<name>A0A0F9HL00_9ZZZZ</name>
<organism evidence="1">
    <name type="scientific">marine sediment metagenome</name>
    <dbReference type="NCBI Taxonomy" id="412755"/>
    <lineage>
        <taxon>unclassified sequences</taxon>
        <taxon>metagenomes</taxon>
        <taxon>ecological metagenomes</taxon>
    </lineage>
</organism>
<evidence type="ECO:0000313" key="1">
    <source>
        <dbReference type="EMBL" id="KKM15852.1"/>
    </source>
</evidence>
<accession>A0A0F9HL00</accession>
<sequence length="42" mass="4949">MMDREIGDIENDLGFVEGQIEDLEQQLVQFNYAMQRINFNAN</sequence>
<reference evidence="1" key="1">
    <citation type="journal article" date="2015" name="Nature">
        <title>Complex archaea that bridge the gap between prokaryotes and eukaryotes.</title>
        <authorList>
            <person name="Spang A."/>
            <person name="Saw J.H."/>
            <person name="Jorgensen S.L."/>
            <person name="Zaremba-Niedzwiedzka K."/>
            <person name="Martijn J."/>
            <person name="Lind A.E."/>
            <person name="van Eijk R."/>
            <person name="Schleper C."/>
            <person name="Guy L."/>
            <person name="Ettema T.J."/>
        </authorList>
    </citation>
    <scope>NUCLEOTIDE SEQUENCE</scope>
</reference>